<feature type="region of interest" description="Disordered" evidence="1">
    <location>
        <begin position="129"/>
        <end position="178"/>
    </location>
</feature>
<dbReference type="KEGG" id="pwn:QNH46_04730"/>
<dbReference type="Proteomes" id="UP001177943">
    <property type="component" value="Chromosome"/>
</dbReference>
<evidence type="ECO:0008006" key="6">
    <source>
        <dbReference type="Google" id="ProtNLM"/>
    </source>
</evidence>
<reference evidence="2 4" key="1">
    <citation type="submission" date="2021-03" db="EMBL/GenBank/DDBJ databases">
        <title>Antimicrobial resistance genes in bacteria isolated from Japanese honey, and their potential for conferring macrolide and lincosamide resistance in the American foulbrood pathogen Paenibacillus larvae.</title>
        <authorList>
            <person name="Okamoto M."/>
            <person name="Kumagai M."/>
            <person name="Kanamori H."/>
            <person name="Takamatsu D."/>
        </authorList>
    </citation>
    <scope>NUCLEOTIDE SEQUENCE [LARGE SCALE GENOMIC DNA]</scope>
    <source>
        <strain evidence="2 4">J15TS10</strain>
    </source>
</reference>
<proteinExistence type="predicted"/>
<dbReference type="EMBL" id="CP126084">
    <property type="protein sequence ID" value="WHX49979.1"/>
    <property type="molecule type" value="Genomic_DNA"/>
</dbReference>
<evidence type="ECO:0000313" key="3">
    <source>
        <dbReference type="EMBL" id="WHX49979.1"/>
    </source>
</evidence>
<accession>A0AA95I3R7</accession>
<gene>
    <name evidence="2" type="ORF">J15TS10_43880</name>
    <name evidence="3" type="ORF">QNH46_04730</name>
</gene>
<evidence type="ECO:0000313" key="2">
    <source>
        <dbReference type="EMBL" id="GIP60574.1"/>
    </source>
</evidence>
<dbReference type="AlphaFoldDB" id="A0AA95I3R7"/>
<name>A0AA95I3R7_9BACL</name>
<organism evidence="3 5">
    <name type="scientific">Paenibacillus woosongensis</name>
    <dbReference type="NCBI Taxonomy" id="307580"/>
    <lineage>
        <taxon>Bacteria</taxon>
        <taxon>Bacillati</taxon>
        <taxon>Bacillota</taxon>
        <taxon>Bacilli</taxon>
        <taxon>Bacillales</taxon>
        <taxon>Paenibacillaceae</taxon>
        <taxon>Paenibacillus</taxon>
    </lineage>
</organism>
<evidence type="ECO:0000313" key="4">
    <source>
        <dbReference type="Proteomes" id="UP000681290"/>
    </source>
</evidence>
<feature type="compositionally biased region" description="Basic residues" evidence="1">
    <location>
        <begin position="144"/>
        <end position="178"/>
    </location>
</feature>
<dbReference type="EMBL" id="BOSM01000010">
    <property type="protein sequence ID" value="GIP60574.1"/>
    <property type="molecule type" value="Genomic_DNA"/>
</dbReference>
<sequence length="178" mass="18765">MPHYYPPHRSVTPSTYTDYYPGVIPYEPSLTNTAEASALVPYSPPQAAAGAGAAAGETAILPAAAAGAAKSTGGFSLPNLGDLKGMIDRLGGIDGIIATVGKVQKVMQTVQQFAPMAKLITGLLPGGKGARPKGAGYKLDEYRPRRRRQSRGSARKSSRKGNKRSSSRARNGKAKRRR</sequence>
<keyword evidence="4" id="KW-1185">Reference proteome</keyword>
<reference evidence="3" key="2">
    <citation type="submission" date="2023-05" db="EMBL/GenBank/DDBJ databases">
        <title>Comparative genomics of Bacillaceae isolates and their secondary metabolite potential.</title>
        <authorList>
            <person name="Song L."/>
            <person name="Nielsen L.J."/>
            <person name="Mohite O."/>
            <person name="Xu X."/>
            <person name="Weber T."/>
            <person name="Kovacs A.T."/>
        </authorList>
    </citation>
    <scope>NUCLEOTIDE SEQUENCE</scope>
    <source>
        <strain evidence="3">B2_4</strain>
    </source>
</reference>
<evidence type="ECO:0000256" key="1">
    <source>
        <dbReference type="SAM" id="MobiDB-lite"/>
    </source>
</evidence>
<dbReference type="RefSeq" id="WP_213594250.1">
    <property type="nucleotide sequence ID" value="NZ_BOSM01000010.1"/>
</dbReference>
<protein>
    <recommendedName>
        <fullName evidence="6">Tyrosine protein kinase</fullName>
    </recommendedName>
</protein>
<dbReference type="Proteomes" id="UP000681290">
    <property type="component" value="Unassembled WGS sequence"/>
</dbReference>
<evidence type="ECO:0000313" key="5">
    <source>
        <dbReference type="Proteomes" id="UP001177943"/>
    </source>
</evidence>